<accession>A0ABT8M849</accession>
<dbReference type="Proteomes" id="UP001168338">
    <property type="component" value="Unassembled WGS sequence"/>
</dbReference>
<evidence type="ECO:0000313" key="7">
    <source>
        <dbReference type="Proteomes" id="UP001168338"/>
    </source>
</evidence>
<dbReference type="InterPro" id="IPR008201">
    <property type="entry name" value="HepT-like"/>
</dbReference>
<evidence type="ECO:0000256" key="3">
    <source>
        <dbReference type="ARBA" id="ARBA00022722"/>
    </source>
</evidence>
<evidence type="ECO:0000256" key="1">
    <source>
        <dbReference type="ARBA" id="ARBA00022553"/>
    </source>
</evidence>
<dbReference type="InterPro" id="IPR051813">
    <property type="entry name" value="HepT_RNase_toxin"/>
</dbReference>
<dbReference type="RefSeq" id="WP_301663194.1">
    <property type="nucleotide sequence ID" value="NZ_VCYH01000002.1"/>
</dbReference>
<comment type="caution">
    <text evidence="6">The sequence shown here is derived from an EMBL/GenBank/DDBJ whole genome shotgun (WGS) entry which is preliminary data.</text>
</comment>
<protein>
    <submittedName>
        <fullName evidence="6">DUF86 domain-containing protein</fullName>
    </submittedName>
</protein>
<proteinExistence type="predicted"/>
<dbReference type="Pfam" id="PF01934">
    <property type="entry name" value="HepT-like"/>
    <property type="match status" value="1"/>
</dbReference>
<evidence type="ECO:0000256" key="5">
    <source>
        <dbReference type="ARBA" id="ARBA00022801"/>
    </source>
</evidence>
<dbReference type="PANTHER" id="PTHR34139">
    <property type="entry name" value="UPF0331 PROTEIN MJ0127"/>
    <property type="match status" value="1"/>
</dbReference>
<keyword evidence="7" id="KW-1185">Reference proteome</keyword>
<name>A0ABT8M849_9EURY</name>
<reference evidence="6" key="1">
    <citation type="submission" date="2019-05" db="EMBL/GenBank/DDBJ databases">
        <title>Methanoculleus sp. FWC-SCC1, a methanogenic archaeon isolated from deep marine cold seep.</title>
        <authorList>
            <person name="Chen Y.-W."/>
            <person name="Chen S.-C."/>
            <person name="Teng N.-H."/>
            <person name="Lai M.-C."/>
        </authorList>
    </citation>
    <scope>NUCLEOTIDE SEQUENCE</scope>
    <source>
        <strain evidence="6">FWC-SCC1</strain>
    </source>
</reference>
<keyword evidence="5" id="KW-0378">Hydrolase</keyword>
<dbReference type="PANTHER" id="PTHR34139:SF1">
    <property type="entry name" value="RNASE MJ1380-RELATED"/>
    <property type="match status" value="1"/>
</dbReference>
<keyword evidence="2" id="KW-1277">Toxin-antitoxin system</keyword>
<evidence type="ECO:0000256" key="4">
    <source>
        <dbReference type="ARBA" id="ARBA00022741"/>
    </source>
</evidence>
<gene>
    <name evidence="6" type="ORF">FGU65_04240</name>
</gene>
<evidence type="ECO:0000313" key="6">
    <source>
        <dbReference type="EMBL" id="MDN7024107.1"/>
    </source>
</evidence>
<organism evidence="6 7">
    <name type="scientific">Methanoculleus frigidifontis</name>
    <dbReference type="NCBI Taxonomy" id="2584085"/>
    <lineage>
        <taxon>Archaea</taxon>
        <taxon>Methanobacteriati</taxon>
        <taxon>Methanobacteriota</taxon>
        <taxon>Stenosarchaea group</taxon>
        <taxon>Methanomicrobia</taxon>
        <taxon>Methanomicrobiales</taxon>
        <taxon>Methanomicrobiaceae</taxon>
        <taxon>Methanoculleus</taxon>
    </lineage>
</organism>
<dbReference type="EMBL" id="VCYH01000002">
    <property type="protein sequence ID" value="MDN7024107.1"/>
    <property type="molecule type" value="Genomic_DNA"/>
</dbReference>
<keyword evidence="1" id="KW-0597">Phosphoprotein</keyword>
<evidence type="ECO:0000256" key="2">
    <source>
        <dbReference type="ARBA" id="ARBA00022649"/>
    </source>
</evidence>
<keyword evidence="3" id="KW-0540">Nuclease</keyword>
<sequence>MRDGSERLLDILEAIDDIERYAVRGKEVFLQEELVQVWMVHHLQIIGEAAARLPPEIRSACPRVPWKQIVGLRDILVHAYFRVDLDEVWVVVDRDIPALKEELVVLLPVLTDTKNSGQHPGSPGGSAVSGKKE</sequence>
<keyword evidence="4" id="KW-0547">Nucleotide-binding</keyword>